<feature type="non-terminal residue" evidence="1">
    <location>
        <position position="1"/>
    </location>
</feature>
<proteinExistence type="predicted"/>
<evidence type="ECO:0000313" key="1">
    <source>
        <dbReference type="EMBL" id="KAJ1644022.1"/>
    </source>
</evidence>
<evidence type="ECO:0000313" key="2">
    <source>
        <dbReference type="Proteomes" id="UP001145021"/>
    </source>
</evidence>
<name>A0A9W8CJ93_9FUNG</name>
<dbReference type="EMBL" id="JANBOH010000199">
    <property type="protein sequence ID" value="KAJ1644022.1"/>
    <property type="molecule type" value="Genomic_DNA"/>
</dbReference>
<organism evidence="1 2">
    <name type="scientific">Coemansia asiatica</name>
    <dbReference type="NCBI Taxonomy" id="1052880"/>
    <lineage>
        <taxon>Eukaryota</taxon>
        <taxon>Fungi</taxon>
        <taxon>Fungi incertae sedis</taxon>
        <taxon>Zoopagomycota</taxon>
        <taxon>Kickxellomycotina</taxon>
        <taxon>Kickxellomycetes</taxon>
        <taxon>Kickxellales</taxon>
        <taxon>Kickxellaceae</taxon>
        <taxon>Coemansia</taxon>
    </lineage>
</organism>
<reference evidence="1" key="1">
    <citation type="submission" date="2022-07" db="EMBL/GenBank/DDBJ databases">
        <title>Phylogenomic reconstructions and comparative analyses of Kickxellomycotina fungi.</title>
        <authorList>
            <person name="Reynolds N.K."/>
            <person name="Stajich J.E."/>
            <person name="Barry K."/>
            <person name="Grigoriev I.V."/>
            <person name="Crous P."/>
            <person name="Smith M.E."/>
        </authorList>
    </citation>
    <scope>NUCLEOTIDE SEQUENCE</scope>
    <source>
        <strain evidence="1">NBRC 105413</strain>
    </source>
</reference>
<accession>A0A9W8CJ93</accession>
<comment type="caution">
    <text evidence="1">The sequence shown here is derived from an EMBL/GenBank/DDBJ whole genome shotgun (WGS) entry which is preliminary data.</text>
</comment>
<gene>
    <name evidence="1" type="ORF">LPJ64_004270</name>
</gene>
<keyword evidence="2" id="KW-1185">Reference proteome</keyword>
<sequence>DVPNTDSVPDGDNSKTSAKKYKQGDKIVCHGLRWCTNVDCLKTVPGYENTTHRCLWNCDTAAVLNFCKILMAHHVGKEQPKYLQHPMQVVKDSDTVPAKRKHTPKKVVVPVASSNVQPTADSRPSKCARATSIAADLPVTHPVDNNSDSDNDSEDVQSLLQWLLLNN</sequence>
<dbReference type="AlphaFoldDB" id="A0A9W8CJ93"/>
<dbReference type="Proteomes" id="UP001145021">
    <property type="component" value="Unassembled WGS sequence"/>
</dbReference>
<protein>
    <submittedName>
        <fullName evidence="1">Uncharacterized protein</fullName>
    </submittedName>
</protein>